<dbReference type="Gene3D" id="3.30.9.10">
    <property type="entry name" value="D-Amino Acid Oxidase, subunit A, domain 2"/>
    <property type="match status" value="1"/>
</dbReference>
<organism evidence="3 4">
    <name type="scientific">Bosea vaviloviae</name>
    <dbReference type="NCBI Taxonomy" id="1526658"/>
    <lineage>
        <taxon>Bacteria</taxon>
        <taxon>Pseudomonadati</taxon>
        <taxon>Pseudomonadota</taxon>
        <taxon>Alphaproteobacteria</taxon>
        <taxon>Hyphomicrobiales</taxon>
        <taxon>Boseaceae</taxon>
        <taxon>Bosea</taxon>
    </lineage>
</organism>
<dbReference type="PANTHER" id="PTHR13847">
    <property type="entry name" value="SARCOSINE DEHYDROGENASE-RELATED"/>
    <property type="match status" value="1"/>
</dbReference>
<dbReference type="Proteomes" id="UP000094969">
    <property type="component" value="Chromosome"/>
</dbReference>
<proteinExistence type="predicted"/>
<dbReference type="AlphaFoldDB" id="A0A1D7TYI3"/>
<dbReference type="InterPro" id="IPR036188">
    <property type="entry name" value="FAD/NAD-bd_sf"/>
</dbReference>
<dbReference type="SUPFAM" id="SSF51905">
    <property type="entry name" value="FAD/NAD(P)-binding domain"/>
    <property type="match status" value="1"/>
</dbReference>
<feature type="domain" description="FAD dependent oxidoreductase" evidence="2">
    <location>
        <begin position="3"/>
        <end position="353"/>
    </location>
</feature>
<evidence type="ECO:0000313" key="4">
    <source>
        <dbReference type="Proteomes" id="UP000094969"/>
    </source>
</evidence>
<gene>
    <name evidence="3" type="ORF">BHK69_06545</name>
</gene>
<evidence type="ECO:0000256" key="1">
    <source>
        <dbReference type="ARBA" id="ARBA00023002"/>
    </source>
</evidence>
<evidence type="ECO:0000259" key="2">
    <source>
        <dbReference type="Pfam" id="PF01266"/>
    </source>
</evidence>
<dbReference type="GO" id="GO:0016491">
    <property type="term" value="F:oxidoreductase activity"/>
    <property type="evidence" value="ECO:0007669"/>
    <property type="project" value="UniProtKB-KW"/>
</dbReference>
<dbReference type="InterPro" id="IPR006076">
    <property type="entry name" value="FAD-dep_OxRdtase"/>
</dbReference>
<dbReference type="STRING" id="1526658.BHK69_06545"/>
<dbReference type="GO" id="GO:0005737">
    <property type="term" value="C:cytoplasm"/>
    <property type="evidence" value="ECO:0007669"/>
    <property type="project" value="TreeGrafter"/>
</dbReference>
<dbReference type="RefSeq" id="WP_069689393.1">
    <property type="nucleotide sequence ID" value="NZ_CP017147.1"/>
</dbReference>
<sequence length="385" mass="39827">MPDVVIVGGGISGAAAAYDIARAGHSVTLFEARSLAAMASGWTLGGVRQSGRDPAELPLAKAAVARWGGLDEELGAATGYRRRGNLRLARTEAEVEVIRELVVQQRGLGLEIDYLPDNAAIRAIAPAIAPSVLAASFCPGDGHADPIPAVRAFAAAAARHGAVIRDGVGVRALIRSGDAITGVETHEGEIVSAGRVILATGIHAPELLAPLGLDLPLRIRLVCVLQSVPLPPLFEQVFGVANADAAGRQEIDGRLRVTTGIGDWPHEPGSWSPDTLAPRAADIATLIDRVTQVLPAMADAGVSRIWGGLIDLTPDALPAIDAHTGIDGLVVAAGFSGHGFGIGPITGEILADLALMRQPRFDLSPFKLGRFADSTTPDSVLTLHG</sequence>
<reference evidence="3 4" key="1">
    <citation type="journal article" date="2015" name="Antonie Van Leeuwenhoek">
        <title>Bosea vaviloviae sp. nov., a new species of slow-growing rhizobia isolated from nodules of the relict species Vavilovia formosa (Stev.) Fed.</title>
        <authorList>
            <person name="Safronova V.I."/>
            <person name="Kuznetsova I.G."/>
            <person name="Sazanova A.L."/>
            <person name="Kimeklis A.K."/>
            <person name="Belimov A.A."/>
            <person name="Andronov E.E."/>
            <person name="Pinaev A.G."/>
            <person name="Chizhevskaya E.P."/>
            <person name="Pukhaev A.R."/>
            <person name="Popov K.P."/>
            <person name="Willems A."/>
            <person name="Tikhonovich I.A."/>
        </authorList>
    </citation>
    <scope>NUCLEOTIDE SEQUENCE [LARGE SCALE GENOMIC DNA]</scope>
    <source>
        <strain evidence="3 4">Vaf18</strain>
    </source>
</reference>
<dbReference type="EMBL" id="CP017147">
    <property type="protein sequence ID" value="AOO80173.1"/>
    <property type="molecule type" value="Genomic_DNA"/>
</dbReference>
<dbReference type="Pfam" id="PF01266">
    <property type="entry name" value="DAO"/>
    <property type="match status" value="1"/>
</dbReference>
<accession>A0A1D7TYI3</accession>
<name>A0A1D7TYI3_9HYPH</name>
<dbReference type="KEGG" id="bvv:BHK69_06545"/>
<protein>
    <recommendedName>
        <fullName evidence="2">FAD dependent oxidoreductase domain-containing protein</fullName>
    </recommendedName>
</protein>
<dbReference type="OrthoDB" id="9787190at2"/>
<keyword evidence="1" id="KW-0560">Oxidoreductase</keyword>
<dbReference type="Gene3D" id="3.50.50.60">
    <property type="entry name" value="FAD/NAD(P)-binding domain"/>
    <property type="match status" value="1"/>
</dbReference>
<keyword evidence="4" id="KW-1185">Reference proteome</keyword>
<evidence type="ECO:0000313" key="3">
    <source>
        <dbReference type="EMBL" id="AOO80173.1"/>
    </source>
</evidence>